<comment type="caution">
    <text evidence="2">The sequence shown here is derived from an EMBL/GenBank/DDBJ whole genome shotgun (WGS) entry which is preliminary data.</text>
</comment>
<dbReference type="RefSeq" id="WP_057747528.1">
    <property type="nucleotide sequence ID" value="NZ_LJYG01000061.1"/>
</dbReference>
<reference evidence="2 3" key="1">
    <citation type="submission" date="2015-09" db="EMBL/GenBank/DDBJ databases">
        <title>Draft Genome Sequence of Bradyrhizobium manausense Strain BR 3351T, a Novel Symbiotic Nitrogen-Fixing Alphaproteobacterium Isolated from Brazilian Amazon Rain Forest.</title>
        <authorList>
            <person name="De Araujo J.L."/>
            <person name="Zilli J.E."/>
        </authorList>
    </citation>
    <scope>NUCLEOTIDE SEQUENCE [LARGE SCALE GENOMIC DNA]</scope>
    <source>
        <strain evidence="2 3">BR3351</strain>
    </source>
</reference>
<evidence type="ECO:0000313" key="2">
    <source>
        <dbReference type="EMBL" id="KRQ12968.1"/>
    </source>
</evidence>
<dbReference type="OrthoDB" id="8241329at2"/>
<keyword evidence="1" id="KW-0732">Signal</keyword>
<organism evidence="2 3">
    <name type="scientific">Bradyrhizobium manausense</name>
    <dbReference type="NCBI Taxonomy" id="989370"/>
    <lineage>
        <taxon>Bacteria</taxon>
        <taxon>Pseudomonadati</taxon>
        <taxon>Pseudomonadota</taxon>
        <taxon>Alphaproteobacteria</taxon>
        <taxon>Hyphomicrobiales</taxon>
        <taxon>Nitrobacteraceae</taxon>
        <taxon>Bradyrhizobium</taxon>
    </lineage>
</organism>
<proteinExistence type="predicted"/>
<gene>
    <name evidence="2" type="ORF">AOQ71_15465</name>
</gene>
<evidence type="ECO:0000313" key="3">
    <source>
        <dbReference type="Proteomes" id="UP000051936"/>
    </source>
</evidence>
<sequence length="88" mass="9851">MSLRALVPSIALSVLGIAMTTTMAPAAELALAPSHHRAAYVQTGYVFWDDVYPPAVYGPQLRPVEEVQAMKAQAQPIPRRGWWPFWFR</sequence>
<keyword evidence="3" id="KW-1185">Reference proteome</keyword>
<evidence type="ECO:0000256" key="1">
    <source>
        <dbReference type="SAM" id="SignalP"/>
    </source>
</evidence>
<name>A0A0R3DT87_9BRAD</name>
<accession>A0A0R3DT87</accession>
<dbReference type="EMBL" id="LJYG01000061">
    <property type="protein sequence ID" value="KRQ12968.1"/>
    <property type="molecule type" value="Genomic_DNA"/>
</dbReference>
<protein>
    <submittedName>
        <fullName evidence="2">Uncharacterized protein</fullName>
    </submittedName>
</protein>
<dbReference type="AlphaFoldDB" id="A0A0R3DT87"/>
<feature type="chain" id="PRO_5006435756" evidence="1">
    <location>
        <begin position="27"/>
        <end position="88"/>
    </location>
</feature>
<dbReference type="Proteomes" id="UP000051936">
    <property type="component" value="Unassembled WGS sequence"/>
</dbReference>
<feature type="signal peptide" evidence="1">
    <location>
        <begin position="1"/>
        <end position="26"/>
    </location>
</feature>